<accession>A0A0G1PLQ7</accession>
<dbReference type="EMBL" id="LCMI01000002">
    <property type="protein sequence ID" value="KKU33602.1"/>
    <property type="molecule type" value="Genomic_DNA"/>
</dbReference>
<reference evidence="3 4" key="1">
    <citation type="journal article" date="2015" name="Nature">
        <title>rRNA introns, odd ribosomes, and small enigmatic genomes across a large radiation of phyla.</title>
        <authorList>
            <person name="Brown C.T."/>
            <person name="Hug L.A."/>
            <person name="Thomas B.C."/>
            <person name="Sharon I."/>
            <person name="Castelle C.J."/>
            <person name="Singh A."/>
            <person name="Wilkins M.J."/>
            <person name="Williams K.H."/>
            <person name="Banfield J.F."/>
        </authorList>
    </citation>
    <scope>NUCLEOTIDE SEQUENCE [LARGE SCALE GENOMIC DNA]</scope>
</reference>
<feature type="transmembrane region" description="Helical" evidence="1">
    <location>
        <begin position="145"/>
        <end position="166"/>
    </location>
</feature>
<evidence type="ECO:0000313" key="4">
    <source>
        <dbReference type="Proteomes" id="UP000034794"/>
    </source>
</evidence>
<dbReference type="InterPro" id="IPR025840">
    <property type="entry name" value="7TM_transglut"/>
</dbReference>
<feature type="transmembrane region" description="Helical" evidence="1">
    <location>
        <begin position="172"/>
        <end position="190"/>
    </location>
</feature>
<dbReference type="AlphaFoldDB" id="A0A0G1PLQ7"/>
<protein>
    <recommendedName>
        <fullName evidence="2">7 transmembrane helices usually fused to an inactive transglutaminase domain-containing protein</fullName>
    </recommendedName>
</protein>
<feature type="transmembrane region" description="Helical" evidence="1">
    <location>
        <begin position="66"/>
        <end position="86"/>
    </location>
</feature>
<dbReference type="Pfam" id="PF14402">
    <property type="entry name" value="7TM_transglut"/>
    <property type="match status" value="1"/>
</dbReference>
<dbReference type="Proteomes" id="UP000034794">
    <property type="component" value="Unassembled WGS sequence"/>
</dbReference>
<feature type="transmembrane region" description="Helical" evidence="1">
    <location>
        <begin position="98"/>
        <end position="124"/>
    </location>
</feature>
<proteinExistence type="predicted"/>
<gene>
    <name evidence="3" type="ORF">UX47_C0002G0010</name>
</gene>
<organism evidence="3 4">
    <name type="scientific">Candidatus Collierbacteria bacterium GW2011_GWA2_46_26</name>
    <dbReference type="NCBI Taxonomy" id="1618381"/>
    <lineage>
        <taxon>Bacteria</taxon>
        <taxon>Candidatus Collieribacteriota</taxon>
    </lineage>
</organism>
<name>A0A0G1PLQ7_9BACT</name>
<sequence>MNSQKPSFGEIVATGSAQQETQEIDLTVPKADGDRLTTLLETQQVKGWWVVNSLKLAIRKAVADGVSPNTLVLLFLFPLVAALVAFSRQVVGVNGFGMIVPALLSIAFVSTGGMVGLVLLSFVMTSAVFGRMAIKKARIPYLPKLAVLIWLISIAVLGLLIMSPMIGLERLMNVGIFPIMIFVLLAETFIETQITRSVSTSLGMTMETIILAFIAYKLMSSTWIQNQILLQPEISAILILVLDLLIGKYKGLRLSEVWRFRKLLSK</sequence>
<keyword evidence="1" id="KW-0812">Transmembrane</keyword>
<feature type="transmembrane region" description="Helical" evidence="1">
    <location>
        <begin position="197"/>
        <end position="216"/>
    </location>
</feature>
<evidence type="ECO:0000256" key="1">
    <source>
        <dbReference type="SAM" id="Phobius"/>
    </source>
</evidence>
<feature type="transmembrane region" description="Helical" evidence="1">
    <location>
        <begin position="228"/>
        <end position="246"/>
    </location>
</feature>
<evidence type="ECO:0000313" key="3">
    <source>
        <dbReference type="EMBL" id="KKU33602.1"/>
    </source>
</evidence>
<keyword evidence="1" id="KW-0472">Membrane</keyword>
<keyword evidence="1" id="KW-1133">Transmembrane helix</keyword>
<comment type="caution">
    <text evidence="3">The sequence shown here is derived from an EMBL/GenBank/DDBJ whole genome shotgun (WGS) entry which is preliminary data.</text>
</comment>
<feature type="domain" description="7 transmembrane helices usually fused to an inactive transglutaminase" evidence="2">
    <location>
        <begin position="71"/>
        <end position="263"/>
    </location>
</feature>
<evidence type="ECO:0000259" key="2">
    <source>
        <dbReference type="Pfam" id="PF14402"/>
    </source>
</evidence>